<feature type="transmembrane region" description="Helical" evidence="8">
    <location>
        <begin position="201"/>
        <end position="234"/>
    </location>
</feature>
<evidence type="ECO:0000256" key="4">
    <source>
        <dbReference type="ARBA" id="ARBA00022679"/>
    </source>
</evidence>
<gene>
    <name evidence="10" type="ORF">ACFVKH_09165</name>
</gene>
<proteinExistence type="predicted"/>
<name>A0ABW6IE37_9CYAN</name>
<dbReference type="GO" id="GO:0016757">
    <property type="term" value="F:glycosyltransferase activity"/>
    <property type="evidence" value="ECO:0007669"/>
    <property type="project" value="UniProtKB-KW"/>
</dbReference>
<evidence type="ECO:0000313" key="11">
    <source>
        <dbReference type="Proteomes" id="UP001600165"/>
    </source>
</evidence>
<dbReference type="Pfam" id="PF13231">
    <property type="entry name" value="PMT_2"/>
    <property type="match status" value="1"/>
</dbReference>
<keyword evidence="5 8" id="KW-0812">Transmembrane</keyword>
<evidence type="ECO:0000313" key="10">
    <source>
        <dbReference type="EMBL" id="MFE4106444.1"/>
    </source>
</evidence>
<feature type="transmembrane region" description="Helical" evidence="8">
    <location>
        <begin position="143"/>
        <end position="164"/>
    </location>
</feature>
<protein>
    <submittedName>
        <fullName evidence="10">Glycosyltransferase family 39 protein</fullName>
        <ecNumber evidence="10">2.4.-.-</ecNumber>
    </submittedName>
</protein>
<feature type="domain" description="Glycosyltransferase RgtA/B/C/D-like" evidence="9">
    <location>
        <begin position="98"/>
        <end position="270"/>
    </location>
</feature>
<keyword evidence="6 8" id="KW-1133">Transmembrane helix</keyword>
<evidence type="ECO:0000256" key="1">
    <source>
        <dbReference type="ARBA" id="ARBA00004651"/>
    </source>
</evidence>
<dbReference type="RefSeq" id="WP_377964203.1">
    <property type="nucleotide sequence ID" value="NZ_JBHZOL010000065.1"/>
</dbReference>
<feature type="transmembrane region" description="Helical" evidence="8">
    <location>
        <begin position="170"/>
        <end position="189"/>
    </location>
</feature>
<feature type="transmembrane region" description="Helical" evidence="8">
    <location>
        <begin position="250"/>
        <end position="270"/>
    </location>
</feature>
<keyword evidence="11" id="KW-1185">Reference proteome</keyword>
<dbReference type="PANTHER" id="PTHR33908">
    <property type="entry name" value="MANNOSYLTRANSFERASE YKCB-RELATED"/>
    <property type="match status" value="1"/>
</dbReference>
<reference evidence="10 11" key="1">
    <citation type="submission" date="2024-10" db="EMBL/GenBank/DDBJ databases">
        <authorList>
            <person name="Ratan Roy A."/>
            <person name="Morales Sandoval P.H."/>
            <person name="De Los Santos Villalobos S."/>
            <person name="Chakraborty S."/>
            <person name="Mukherjee J."/>
        </authorList>
    </citation>
    <scope>NUCLEOTIDE SEQUENCE [LARGE SCALE GENOMIC DNA]</scope>
    <source>
        <strain evidence="10 11">S1</strain>
    </source>
</reference>
<keyword evidence="4 10" id="KW-0808">Transferase</keyword>
<accession>A0ABW6IE37</accession>
<evidence type="ECO:0000256" key="2">
    <source>
        <dbReference type="ARBA" id="ARBA00022475"/>
    </source>
</evidence>
<dbReference type="InterPro" id="IPR038731">
    <property type="entry name" value="RgtA/B/C-like"/>
</dbReference>
<evidence type="ECO:0000259" key="9">
    <source>
        <dbReference type="Pfam" id="PF13231"/>
    </source>
</evidence>
<organism evidence="10 11">
    <name type="scientific">Almyronema epifaneia S1</name>
    <dbReference type="NCBI Taxonomy" id="2991925"/>
    <lineage>
        <taxon>Bacteria</taxon>
        <taxon>Bacillati</taxon>
        <taxon>Cyanobacteriota</taxon>
        <taxon>Cyanophyceae</taxon>
        <taxon>Nodosilineales</taxon>
        <taxon>Nodosilineaceae</taxon>
        <taxon>Almyronema</taxon>
        <taxon>Almyronema epifaneia</taxon>
    </lineage>
</organism>
<sequence>MLKKTVETLRLETLLLGAIGVAVLIRVCYVGVRELWYDEALSLLLSTGQKTSYLTPPNHPVALADYTQLLGLPPLSNLTASLHLLKPLLQGIVGQEPHPPLFFLAQYVWLFVTGTAEGSLRSLNLLLSLVAMVAAFGMGRALLGYRAGLLMAALLGLNPFFWFHSLNMRMYAPTVMWVALSGWATLALYDPCDRLPRRQRWLWAIVLTAAIVGGLMTFYLYALWLMALGVLALITLDPQRPWLIRCRRGWWQYGLCLAIGIVIVSPWYAWGLPQQLRNADLDRFASSPTLLNGILQHVKGILEVIGIQLGLGDWVTSLPAFMPIVVGLVLGLLLAGMVVQLFYKGQLQLASIALILGVLPLLLALGMDLVSGRATLAWGYGRSVIFILPGLLLLATVWMMQLPPKWQRSVIAFCLLVYLVIDLGDMAGRERQVFRQVSQEIQTAPEPTLLVMNSEAWGHVCRLAYYVPSEASVDLLAVSPAELPGTLKTVLSASATTPYARVLWLEAHDPLWNQPETAAETNQIRQSVTSTLAKNYAPTAQQELTGTMSLDRFSLTAYERL</sequence>
<evidence type="ECO:0000256" key="3">
    <source>
        <dbReference type="ARBA" id="ARBA00022676"/>
    </source>
</evidence>
<evidence type="ECO:0000256" key="5">
    <source>
        <dbReference type="ARBA" id="ARBA00022692"/>
    </source>
</evidence>
<keyword evidence="7 8" id="KW-0472">Membrane</keyword>
<comment type="caution">
    <text evidence="10">The sequence shown here is derived from an EMBL/GenBank/DDBJ whole genome shotgun (WGS) entry which is preliminary data.</text>
</comment>
<evidence type="ECO:0000256" key="7">
    <source>
        <dbReference type="ARBA" id="ARBA00023136"/>
    </source>
</evidence>
<dbReference type="EMBL" id="JBHZOL010000065">
    <property type="protein sequence ID" value="MFE4106444.1"/>
    <property type="molecule type" value="Genomic_DNA"/>
</dbReference>
<evidence type="ECO:0000256" key="8">
    <source>
        <dbReference type="SAM" id="Phobius"/>
    </source>
</evidence>
<feature type="transmembrane region" description="Helical" evidence="8">
    <location>
        <begin position="379"/>
        <end position="400"/>
    </location>
</feature>
<comment type="subcellular location">
    <subcellularLocation>
        <location evidence="1">Cell membrane</location>
        <topology evidence="1">Multi-pass membrane protein</topology>
    </subcellularLocation>
</comment>
<feature type="transmembrane region" description="Helical" evidence="8">
    <location>
        <begin position="406"/>
        <end position="424"/>
    </location>
</feature>
<keyword evidence="2" id="KW-1003">Cell membrane</keyword>
<feature type="transmembrane region" description="Helical" evidence="8">
    <location>
        <begin position="12"/>
        <end position="32"/>
    </location>
</feature>
<dbReference type="InterPro" id="IPR050297">
    <property type="entry name" value="LipidA_mod_glycosyltrf_83"/>
</dbReference>
<feature type="transmembrane region" description="Helical" evidence="8">
    <location>
        <begin position="349"/>
        <end position="367"/>
    </location>
</feature>
<dbReference type="EC" id="2.4.-.-" evidence="10"/>
<evidence type="ECO:0000256" key="6">
    <source>
        <dbReference type="ARBA" id="ARBA00022989"/>
    </source>
</evidence>
<keyword evidence="3 10" id="KW-0328">Glycosyltransferase</keyword>
<feature type="transmembrane region" description="Helical" evidence="8">
    <location>
        <begin position="320"/>
        <end position="343"/>
    </location>
</feature>
<dbReference type="Proteomes" id="UP001600165">
    <property type="component" value="Unassembled WGS sequence"/>
</dbReference>
<dbReference type="PANTHER" id="PTHR33908:SF11">
    <property type="entry name" value="MEMBRANE PROTEIN"/>
    <property type="match status" value="1"/>
</dbReference>